<keyword evidence="1 3" id="KW-0808">Transferase</keyword>
<reference evidence="3" key="1">
    <citation type="submission" date="2018-06" db="EMBL/GenBank/DDBJ databases">
        <authorList>
            <person name="Zhirakovskaya E."/>
        </authorList>
    </citation>
    <scope>NUCLEOTIDE SEQUENCE</scope>
</reference>
<organism evidence="3">
    <name type="scientific">hydrothermal vent metagenome</name>
    <dbReference type="NCBI Taxonomy" id="652676"/>
    <lineage>
        <taxon>unclassified sequences</taxon>
        <taxon>metagenomes</taxon>
        <taxon>ecological metagenomes</taxon>
    </lineage>
</organism>
<dbReference type="PANTHER" id="PTHR42755">
    <property type="entry name" value="3-DEOXY-MANNO-OCTULOSONATE CYTIDYLYLTRANSFERASE"/>
    <property type="match status" value="1"/>
</dbReference>
<dbReference type="SUPFAM" id="SSF53756">
    <property type="entry name" value="UDP-Glycosyltransferase/glycogen phosphorylase"/>
    <property type="match status" value="1"/>
</dbReference>
<dbReference type="EMBL" id="UOFB01000071">
    <property type="protein sequence ID" value="VAW45111.1"/>
    <property type="molecule type" value="Genomic_DNA"/>
</dbReference>
<dbReference type="Gene3D" id="3.40.50.2000">
    <property type="entry name" value="Glycogen Phosphorylase B"/>
    <property type="match status" value="1"/>
</dbReference>
<feature type="non-terminal residue" evidence="3">
    <location>
        <position position="1"/>
    </location>
</feature>
<evidence type="ECO:0000256" key="1">
    <source>
        <dbReference type="ARBA" id="ARBA00022679"/>
    </source>
</evidence>
<dbReference type="InterPro" id="IPR039901">
    <property type="entry name" value="Kdotransferase"/>
</dbReference>
<protein>
    <submittedName>
        <fullName evidence="3">3-deoxy-D-manno-octulosonic acid transferase</fullName>
        <ecNumber evidence="3">2.4.99.12</ecNumber>
    </submittedName>
</protein>
<dbReference type="EC" id="2.4.99.12" evidence="3"/>
<dbReference type="InterPro" id="IPR038107">
    <property type="entry name" value="Glycos_transf_N_sf"/>
</dbReference>
<dbReference type="GO" id="GO:0043842">
    <property type="term" value="F:Kdo transferase activity"/>
    <property type="evidence" value="ECO:0007669"/>
    <property type="project" value="UniProtKB-EC"/>
</dbReference>
<dbReference type="Gene3D" id="3.40.50.11720">
    <property type="entry name" value="3-Deoxy-D-manno-octulosonic-acid transferase, N-terminal domain"/>
    <property type="match status" value="1"/>
</dbReference>
<dbReference type="GO" id="GO:0009245">
    <property type="term" value="P:lipid A biosynthetic process"/>
    <property type="evidence" value="ECO:0007669"/>
    <property type="project" value="TreeGrafter"/>
</dbReference>
<dbReference type="GO" id="GO:0005886">
    <property type="term" value="C:plasma membrane"/>
    <property type="evidence" value="ECO:0007669"/>
    <property type="project" value="TreeGrafter"/>
</dbReference>
<gene>
    <name evidence="3" type="ORF">MNBD_GAMMA04-693</name>
</gene>
<dbReference type="PANTHER" id="PTHR42755:SF1">
    <property type="entry name" value="3-DEOXY-D-MANNO-OCTULOSONIC ACID TRANSFERASE, MITOCHONDRIAL-RELATED"/>
    <property type="match status" value="1"/>
</dbReference>
<dbReference type="AlphaFoldDB" id="A0A3B0VQE1"/>
<keyword evidence="3" id="KW-0328">Glycosyltransferase</keyword>
<dbReference type="InterPro" id="IPR007507">
    <property type="entry name" value="Glycos_transf_N"/>
</dbReference>
<dbReference type="Pfam" id="PF04413">
    <property type="entry name" value="Glycos_transf_N"/>
    <property type="match status" value="1"/>
</dbReference>
<evidence type="ECO:0000259" key="2">
    <source>
        <dbReference type="Pfam" id="PF04413"/>
    </source>
</evidence>
<name>A0A3B0VQE1_9ZZZZ</name>
<proteinExistence type="predicted"/>
<sequence length="405" mass="46069">PLIWLLIIRDSLKRQGRGQGELSLLKRGYSGVDFIKQRLGLDFPALPQVSQRIWIHCASVGEVKAVEPLIRVLEPQYHILVTTSTPTGQQMVKRLFEEKVEYCYLPFDWPFAIQHFLKNCQPTESWIVETEIWPNLYRICAQHAIPLSIINGRLSPKTFNAPNWLKKSYQQSLQCVHQILARSQAEADRFIALGASSEKVTVLGNLKYAQAISVPHAPRPISQEYILLASSHDDEERQISQLWKSLNRSELLIIVPRHPTRSQTIQKQLLPLFPDLKIASKDQQPDANTTLFLDDRLGKLMPLFEHAKLVIMGGSFVAKGGHNILEPATYQKAVITGPDMSDFYEEMTLLQNYSAIIQCQDYQALSKILPPLLDDLKQCQSLGKNALKAIQTQQNILKDYLNKLI</sequence>
<feature type="domain" description="3-deoxy-D-manno-octulosonic-acid transferase N-terminal" evidence="2">
    <location>
        <begin position="36"/>
        <end position="209"/>
    </location>
</feature>
<evidence type="ECO:0000313" key="3">
    <source>
        <dbReference type="EMBL" id="VAW45111.1"/>
    </source>
</evidence>
<accession>A0A3B0VQE1</accession>